<evidence type="ECO:0000259" key="8">
    <source>
        <dbReference type="PROSITE" id="PS50011"/>
    </source>
</evidence>
<name>A0A5C6B903_9BACT</name>
<dbReference type="Pfam" id="PF00069">
    <property type="entry name" value="Pkinase"/>
    <property type="match status" value="1"/>
</dbReference>
<evidence type="ECO:0000256" key="6">
    <source>
        <dbReference type="SAM" id="MobiDB-lite"/>
    </source>
</evidence>
<dbReference type="Proteomes" id="UP000320176">
    <property type="component" value="Unassembled WGS sequence"/>
</dbReference>
<feature type="transmembrane region" description="Helical" evidence="7">
    <location>
        <begin position="96"/>
        <end position="114"/>
    </location>
</feature>
<dbReference type="Gene3D" id="3.30.200.20">
    <property type="entry name" value="Phosphorylase Kinase, domain 1"/>
    <property type="match status" value="1"/>
</dbReference>
<dbReference type="PROSITE" id="PS00107">
    <property type="entry name" value="PROTEIN_KINASE_ATP"/>
    <property type="match status" value="1"/>
</dbReference>
<keyword evidence="1 9" id="KW-0808">Transferase</keyword>
<evidence type="ECO:0000256" key="7">
    <source>
        <dbReference type="SAM" id="Phobius"/>
    </source>
</evidence>
<keyword evidence="7" id="KW-0472">Membrane</keyword>
<keyword evidence="7" id="KW-0812">Transmembrane</keyword>
<feature type="domain" description="Protein kinase" evidence="8">
    <location>
        <begin position="505"/>
        <end position="776"/>
    </location>
</feature>
<dbReference type="PANTHER" id="PTHR43289:SF6">
    <property type="entry name" value="SERINE_THREONINE-PROTEIN KINASE NEKL-3"/>
    <property type="match status" value="1"/>
</dbReference>
<reference evidence="9 10" key="1">
    <citation type="submission" date="2019-02" db="EMBL/GenBank/DDBJ databases">
        <title>Deep-cultivation of Planctomycetes and their phenomic and genomic characterization uncovers novel biology.</title>
        <authorList>
            <person name="Wiegand S."/>
            <person name="Jogler M."/>
            <person name="Boedeker C."/>
            <person name="Pinto D."/>
            <person name="Vollmers J."/>
            <person name="Rivas-Marin E."/>
            <person name="Kohn T."/>
            <person name="Peeters S.H."/>
            <person name="Heuer A."/>
            <person name="Rast P."/>
            <person name="Oberbeckmann S."/>
            <person name="Bunk B."/>
            <person name="Jeske O."/>
            <person name="Meyerdierks A."/>
            <person name="Storesund J.E."/>
            <person name="Kallscheuer N."/>
            <person name="Luecker S."/>
            <person name="Lage O.M."/>
            <person name="Pohl T."/>
            <person name="Merkel B.J."/>
            <person name="Hornburger P."/>
            <person name="Mueller R.-W."/>
            <person name="Bruemmer F."/>
            <person name="Labrenz M."/>
            <person name="Spormann A.M."/>
            <person name="Op Den Camp H."/>
            <person name="Overmann J."/>
            <person name="Amann R."/>
            <person name="Jetten M.S.M."/>
            <person name="Mascher T."/>
            <person name="Medema M.H."/>
            <person name="Devos D.P."/>
            <person name="Kaster A.-K."/>
            <person name="Ovreas L."/>
            <person name="Rohde M."/>
            <person name="Galperin M.Y."/>
            <person name="Jogler C."/>
        </authorList>
    </citation>
    <scope>NUCLEOTIDE SEQUENCE [LARGE SCALE GENOMIC DNA]</scope>
    <source>
        <strain evidence="9 10">Pla52n</strain>
    </source>
</reference>
<dbReference type="CDD" id="cd14014">
    <property type="entry name" value="STKc_PknB_like"/>
    <property type="match status" value="1"/>
</dbReference>
<evidence type="ECO:0000256" key="3">
    <source>
        <dbReference type="ARBA" id="ARBA00022777"/>
    </source>
</evidence>
<evidence type="ECO:0000256" key="1">
    <source>
        <dbReference type="ARBA" id="ARBA00022679"/>
    </source>
</evidence>
<feature type="compositionally biased region" description="Polar residues" evidence="6">
    <location>
        <begin position="796"/>
        <end position="807"/>
    </location>
</feature>
<evidence type="ECO:0000256" key="4">
    <source>
        <dbReference type="ARBA" id="ARBA00022840"/>
    </source>
</evidence>
<evidence type="ECO:0000256" key="5">
    <source>
        <dbReference type="PROSITE-ProRule" id="PRU10141"/>
    </source>
</evidence>
<organism evidence="9 10">
    <name type="scientific">Stieleria varia</name>
    <dbReference type="NCBI Taxonomy" id="2528005"/>
    <lineage>
        <taxon>Bacteria</taxon>
        <taxon>Pseudomonadati</taxon>
        <taxon>Planctomycetota</taxon>
        <taxon>Planctomycetia</taxon>
        <taxon>Pirellulales</taxon>
        <taxon>Pirellulaceae</taxon>
        <taxon>Stieleria</taxon>
    </lineage>
</organism>
<feature type="binding site" evidence="5">
    <location>
        <position position="534"/>
    </location>
    <ligand>
        <name>ATP</name>
        <dbReference type="ChEBI" id="CHEBI:30616"/>
    </ligand>
</feature>
<keyword evidence="10" id="KW-1185">Reference proteome</keyword>
<dbReference type="InterPro" id="IPR008271">
    <property type="entry name" value="Ser/Thr_kinase_AS"/>
</dbReference>
<evidence type="ECO:0000313" key="9">
    <source>
        <dbReference type="EMBL" id="TWU08122.1"/>
    </source>
</evidence>
<dbReference type="EC" id="2.7.11.1" evidence="9"/>
<gene>
    <name evidence="9" type="primary">pknB_5</name>
    <name evidence="9" type="ORF">Pla52n_07040</name>
</gene>
<feature type="transmembrane region" description="Helical" evidence="7">
    <location>
        <begin position="464"/>
        <end position="485"/>
    </location>
</feature>
<dbReference type="GO" id="GO:0005524">
    <property type="term" value="F:ATP binding"/>
    <property type="evidence" value="ECO:0007669"/>
    <property type="project" value="UniProtKB-UniRule"/>
</dbReference>
<dbReference type="InterPro" id="IPR000719">
    <property type="entry name" value="Prot_kinase_dom"/>
</dbReference>
<feature type="compositionally biased region" description="Polar residues" evidence="6">
    <location>
        <begin position="822"/>
        <end position="840"/>
    </location>
</feature>
<feature type="region of interest" description="Disordered" evidence="6">
    <location>
        <begin position="796"/>
        <end position="861"/>
    </location>
</feature>
<keyword evidence="3 9" id="KW-0418">Kinase</keyword>
<dbReference type="InterPro" id="IPR011009">
    <property type="entry name" value="Kinase-like_dom_sf"/>
</dbReference>
<dbReference type="SUPFAM" id="SSF56112">
    <property type="entry name" value="Protein kinase-like (PK-like)"/>
    <property type="match status" value="1"/>
</dbReference>
<dbReference type="SMART" id="SM00220">
    <property type="entry name" value="S_TKc"/>
    <property type="match status" value="1"/>
</dbReference>
<dbReference type="PROSITE" id="PS00108">
    <property type="entry name" value="PROTEIN_KINASE_ST"/>
    <property type="match status" value="1"/>
</dbReference>
<dbReference type="PANTHER" id="PTHR43289">
    <property type="entry name" value="MITOGEN-ACTIVATED PROTEIN KINASE KINASE KINASE 20-RELATED"/>
    <property type="match status" value="1"/>
</dbReference>
<dbReference type="Gene3D" id="1.10.510.10">
    <property type="entry name" value="Transferase(Phosphotransferase) domain 1"/>
    <property type="match status" value="1"/>
</dbReference>
<dbReference type="PROSITE" id="PS50011">
    <property type="entry name" value="PROTEIN_KINASE_DOM"/>
    <property type="match status" value="1"/>
</dbReference>
<sequence length="861" mass="94019">MPITGGGEQSNSIAERAICSVRTDVKLALLAMNIFEPFTSAGRRRRLAASHGSSRKTSGRRSSRIHALGDRGHMTWASHSFAGSVSRTRDFFAKRYWLWPVIAIVLLSSIAYAVHRSIATTMQQSLQSELQTLLDVEVAMLETWLESQERNTESAANESEIRALTAELVDSIDLAERGLMNHSGATIASATPAIGAENAGDSKSQTASGPDRLFEIRTQLARRLGPAMSTQDYIGFAVIDRKHRVLASNESTLIGTELPVSITDALTIASDGDSTITRPYLSAAPLQDNDGVIRTGVPTMLALAPIRNEQFQTIATLAFRIRPGRDFTRILQLGRIGQSGETYAFDKEGVMLSNSRFDDDLVLLGLLPDQESVRSLLKLLVRDPGGDITQGHRPSQRRSELPLTLMAATAASGSSGVNVSGYRDYRGVSVVGAWTWLSKYNFGVTTETDFAEAYRPLVILQRTFWALIALLILTSIAILVFSIMVGRLHRKAQEAAIEAKQLGQYRLEEKIGEGAMGVVYKGQHAMLRRPTAIKLLNVSKVSDRSIARFEREVQITSRLTHPNTVAIYDYGRTPEGVFYYAMEYLEGIELQELVDEHGPQSPGRVIHVLRQICGSLFEAHTSGLVHRDIKPANIMLNRRGGESDVVKVLDFGLVKAIEESDGEDGGFAGTPLYVSPEGIQMPSSVDAQSDLYAVGAVGYFMLTGRPVFDAESFGELCQKHIAEMPTPPSQIDGIDVPEDLESLLLACLEKSRGRRPQSARELAIALSHCRDANAWGIEQADLWWTRQERGLVPSSLMSRSQMNSDQDSSSLQTPLSKSSVSATGSAQSRSPKTSESQSERLSGGERLSDSDGESLGATMDV</sequence>
<proteinExistence type="predicted"/>
<keyword evidence="2 5" id="KW-0547">Nucleotide-binding</keyword>
<dbReference type="EMBL" id="SJPN01000001">
    <property type="protein sequence ID" value="TWU08122.1"/>
    <property type="molecule type" value="Genomic_DNA"/>
</dbReference>
<feature type="compositionally biased region" description="Low complexity" evidence="6">
    <location>
        <begin position="808"/>
        <end position="821"/>
    </location>
</feature>
<dbReference type="GO" id="GO:0004674">
    <property type="term" value="F:protein serine/threonine kinase activity"/>
    <property type="evidence" value="ECO:0007669"/>
    <property type="project" value="UniProtKB-EC"/>
</dbReference>
<keyword evidence="4 5" id="KW-0067">ATP-binding</keyword>
<comment type="caution">
    <text evidence="9">The sequence shown here is derived from an EMBL/GenBank/DDBJ whole genome shotgun (WGS) entry which is preliminary data.</text>
</comment>
<dbReference type="AlphaFoldDB" id="A0A5C6B903"/>
<dbReference type="InterPro" id="IPR017441">
    <property type="entry name" value="Protein_kinase_ATP_BS"/>
</dbReference>
<evidence type="ECO:0000256" key="2">
    <source>
        <dbReference type="ARBA" id="ARBA00022741"/>
    </source>
</evidence>
<accession>A0A5C6B903</accession>
<evidence type="ECO:0000313" key="10">
    <source>
        <dbReference type="Proteomes" id="UP000320176"/>
    </source>
</evidence>
<keyword evidence="7" id="KW-1133">Transmembrane helix</keyword>
<protein>
    <submittedName>
        <fullName evidence="9">Serine/threonine-protein kinase PknB</fullName>
        <ecNumber evidence="9">2.7.11.1</ecNumber>
    </submittedName>
</protein>